<keyword evidence="4" id="KW-0433">Leucine-rich repeat</keyword>
<evidence type="ECO:0000259" key="15">
    <source>
        <dbReference type="Pfam" id="PF08263"/>
    </source>
</evidence>
<keyword evidence="7" id="KW-0677">Repeat</keyword>
<dbReference type="PANTHER" id="PTHR48061:SF12">
    <property type="entry name" value="DISEASE RESISTANCE LIKE PROTEIN"/>
    <property type="match status" value="1"/>
</dbReference>
<dbReference type="EMBL" id="PDCK01000039">
    <property type="protein sequence ID" value="PRQ59199.1"/>
    <property type="molecule type" value="Genomic_DNA"/>
</dbReference>
<keyword evidence="9 13" id="KW-0472">Membrane</keyword>
<feature type="domain" description="Disease resistance R13L4/SHOC-2-like LRR" evidence="16">
    <location>
        <begin position="301"/>
        <end position="515"/>
    </location>
</feature>
<keyword evidence="5 13" id="KW-0812">Transmembrane</keyword>
<evidence type="ECO:0000256" key="6">
    <source>
        <dbReference type="ARBA" id="ARBA00022729"/>
    </source>
</evidence>
<evidence type="ECO:0000256" key="3">
    <source>
        <dbReference type="ARBA" id="ARBA00022475"/>
    </source>
</evidence>
<proteinExistence type="inferred from homology"/>
<evidence type="ECO:0000256" key="4">
    <source>
        <dbReference type="ARBA" id="ARBA00022614"/>
    </source>
</evidence>
<dbReference type="InterPro" id="IPR001611">
    <property type="entry name" value="Leu-rich_rpt"/>
</dbReference>
<protein>
    <submittedName>
        <fullName evidence="17">Putative leucine-rich repeat-containing, plant-type, leucine-rich repeat domain, L</fullName>
    </submittedName>
</protein>
<gene>
    <name evidence="17" type="ORF">RchiOBHm_Chr1g0367531</name>
</gene>
<dbReference type="OMA" id="CHEDEKS"/>
<keyword evidence="10" id="KW-0675">Receptor</keyword>
<evidence type="ECO:0000256" key="8">
    <source>
        <dbReference type="ARBA" id="ARBA00022989"/>
    </source>
</evidence>
<evidence type="ECO:0000256" key="13">
    <source>
        <dbReference type="SAM" id="Phobius"/>
    </source>
</evidence>
<name>A0A2P6SKK6_ROSCH</name>
<evidence type="ECO:0000256" key="1">
    <source>
        <dbReference type="ARBA" id="ARBA00004251"/>
    </source>
</evidence>
<dbReference type="AlphaFoldDB" id="A0A2P6SKK6"/>
<feature type="transmembrane region" description="Helical" evidence="13">
    <location>
        <begin position="911"/>
        <end position="933"/>
    </location>
</feature>
<dbReference type="PANTHER" id="PTHR48061">
    <property type="entry name" value="LEUCINE-RICH REPEAT RECEPTOR PROTEIN KINASE EMS1-LIKE-RELATED"/>
    <property type="match status" value="1"/>
</dbReference>
<dbReference type="FunFam" id="3.80.10.10:FF:000095">
    <property type="entry name" value="LRR receptor-like serine/threonine-protein kinase GSO1"/>
    <property type="match status" value="1"/>
</dbReference>
<accession>A0A2P6SKK6</accession>
<evidence type="ECO:0000313" key="17">
    <source>
        <dbReference type="EMBL" id="PRQ59199.1"/>
    </source>
</evidence>
<keyword evidence="18" id="KW-1185">Reference proteome</keyword>
<comment type="caution">
    <text evidence="17">The sequence shown here is derived from an EMBL/GenBank/DDBJ whole genome shotgun (WGS) entry which is preliminary data.</text>
</comment>
<keyword evidence="6 14" id="KW-0732">Signal</keyword>
<evidence type="ECO:0000256" key="2">
    <source>
        <dbReference type="ARBA" id="ARBA00009592"/>
    </source>
</evidence>
<feature type="region of interest" description="Disordered" evidence="12">
    <location>
        <begin position="879"/>
        <end position="904"/>
    </location>
</feature>
<comment type="similarity">
    <text evidence="2">Belongs to the RLP family.</text>
</comment>
<dbReference type="SUPFAM" id="SSF52058">
    <property type="entry name" value="L domain-like"/>
    <property type="match status" value="2"/>
</dbReference>
<dbReference type="InterPro" id="IPR055414">
    <property type="entry name" value="LRR_R13L4/SHOC2-like"/>
</dbReference>
<evidence type="ECO:0000256" key="5">
    <source>
        <dbReference type="ARBA" id="ARBA00022692"/>
    </source>
</evidence>
<dbReference type="SMART" id="SM00369">
    <property type="entry name" value="LRR_TYP"/>
    <property type="match status" value="9"/>
</dbReference>
<reference evidence="17 18" key="1">
    <citation type="journal article" date="2018" name="Nat. Genet.">
        <title>The Rosa genome provides new insights in the design of modern roses.</title>
        <authorList>
            <person name="Bendahmane M."/>
        </authorList>
    </citation>
    <scope>NUCLEOTIDE SEQUENCE [LARGE SCALE GENOMIC DNA]</scope>
    <source>
        <strain evidence="18">cv. Old Blush</strain>
    </source>
</reference>
<comment type="subcellular location">
    <subcellularLocation>
        <location evidence="1">Cell membrane</location>
        <topology evidence="1">Single-pass type I membrane protein</topology>
    </subcellularLocation>
</comment>
<dbReference type="Pfam" id="PF00560">
    <property type="entry name" value="LRR_1"/>
    <property type="match status" value="2"/>
</dbReference>
<dbReference type="PRINTS" id="PR00019">
    <property type="entry name" value="LEURICHRPT"/>
</dbReference>
<dbReference type="SMART" id="SM00365">
    <property type="entry name" value="LRR_SD22"/>
    <property type="match status" value="4"/>
</dbReference>
<evidence type="ECO:0000256" key="14">
    <source>
        <dbReference type="SAM" id="SignalP"/>
    </source>
</evidence>
<evidence type="ECO:0000256" key="10">
    <source>
        <dbReference type="ARBA" id="ARBA00023170"/>
    </source>
</evidence>
<dbReference type="GO" id="GO:0005886">
    <property type="term" value="C:plasma membrane"/>
    <property type="evidence" value="ECO:0007669"/>
    <property type="project" value="UniProtKB-SubCell"/>
</dbReference>
<dbReference type="Pfam" id="PF13855">
    <property type="entry name" value="LRR_8"/>
    <property type="match status" value="2"/>
</dbReference>
<dbReference type="Gene3D" id="3.80.10.10">
    <property type="entry name" value="Ribonuclease Inhibitor"/>
    <property type="match status" value="7"/>
</dbReference>
<dbReference type="PROSITE" id="PS51450">
    <property type="entry name" value="LRR"/>
    <property type="match status" value="1"/>
</dbReference>
<dbReference type="Gramene" id="PRQ59199">
    <property type="protein sequence ID" value="PRQ59199"/>
    <property type="gene ID" value="RchiOBHm_Chr1g0367531"/>
</dbReference>
<dbReference type="InterPro" id="IPR032675">
    <property type="entry name" value="LRR_dom_sf"/>
</dbReference>
<dbReference type="Proteomes" id="UP000238479">
    <property type="component" value="Chromosome 1"/>
</dbReference>
<evidence type="ECO:0000259" key="16">
    <source>
        <dbReference type="Pfam" id="PF23598"/>
    </source>
</evidence>
<evidence type="ECO:0000256" key="12">
    <source>
        <dbReference type="SAM" id="MobiDB-lite"/>
    </source>
</evidence>
<keyword evidence="11" id="KW-0325">Glycoprotein</keyword>
<evidence type="ECO:0000256" key="7">
    <source>
        <dbReference type="ARBA" id="ARBA00022737"/>
    </source>
</evidence>
<dbReference type="Pfam" id="PF08263">
    <property type="entry name" value="LRRNT_2"/>
    <property type="match status" value="1"/>
</dbReference>
<feature type="domain" description="Leucine-rich repeat-containing N-terminal plant-type" evidence="15">
    <location>
        <begin position="47"/>
        <end position="100"/>
    </location>
</feature>
<feature type="signal peptide" evidence="14">
    <location>
        <begin position="1"/>
        <end position="20"/>
    </location>
</feature>
<keyword evidence="8 13" id="KW-1133">Transmembrane helix</keyword>
<evidence type="ECO:0000313" key="18">
    <source>
        <dbReference type="Proteomes" id="UP000238479"/>
    </source>
</evidence>
<dbReference type="FunFam" id="3.80.10.10:FF:000213">
    <property type="entry name" value="Tyrosine-sulfated glycopeptide receptor 1"/>
    <property type="match status" value="1"/>
</dbReference>
<sequence>MMGLSHCLFLFFIFLKGCNTSTSHEVPSSTAHIINMPLLVFVLSYCHDEESSALLQFKQSFTIDAFASGLEGAYPKVLSWKQAQGGNNTSCCTWDGVECDEHTGHVIGLDLRSSCLYGSIHSNSSLFRLVHLQRLNLADNHFNYSQIPTSIRNFPRLTHLDLSFSVFSGRVPSEVSQLVKLSLLNLSHNTDSSGVGLLTLDGSDFRSLVQNLTNLQRLRLRFINISSPIPDSMANLSFLTTLDLHQCHLFGDFPARIFQLQNLQNLYLRDNQDLIGYLPEFNKSSPLITLDVHGTRFSGNLAFSIKNLGSLKQLDVGACNFSGGLVPSSLGNLRELTYLDISLNQFGGPVPDSFANLTKLSVFRSSSSQLTGPIPSWLGNFSELTYLDFGYNRLSGSVPTFFSNLTNLQILYLQYNNLTGIVEFRTFQNLQNFNQLDIRSNSLEFISESTAVNASTVPQFTQLRLTSCNLREFPYFLRHQKRLQYLHLNRNKIHGQVPKWMWNMSTESLIQLDISENFLSGQLPVFIPWVNQQYLSLASNMFHGPLPIPPSSTLVYQAYDNKFTGNVSPVICNMSSLMALDLSNNNLGGMIPQCFGNFSDPLIVLILGNNSFHGTLPQTYTNKSKLWILDVSQNQLQGQLPRSLANCLMLETLILSNNYFNDVFPFWMVTLPELKLLAMRHNEFQGLIGKPENNQQFPKLRVLDISHNNFTGKFVAEYIFSKYAMRSVNQSTYMTVDIDYISGYGVLDYGSKITITIKRVDRYYAGVQEAFAVIDISSNKFEGKIDESIGSLEGLWSLNFSNNLLSGRIPSSFGNLTNLEALDLSNNKLWGEIPKQLAQLTFLAEFNVSHNNLTGPIPRGPQLNTFSISSYEGNPELCGDPLPKRCQSSNSPPQLPPSSTEENDSGIEFEWTFVLAGCGSGFVVGVVLADLVITRRRELFLEIVGMLIRLMERITNLKRFGRRD</sequence>
<evidence type="ECO:0000256" key="9">
    <source>
        <dbReference type="ARBA" id="ARBA00023136"/>
    </source>
</evidence>
<evidence type="ECO:0000256" key="11">
    <source>
        <dbReference type="ARBA" id="ARBA00023180"/>
    </source>
</evidence>
<dbReference type="InterPro" id="IPR013210">
    <property type="entry name" value="LRR_N_plant-typ"/>
</dbReference>
<dbReference type="Pfam" id="PF23598">
    <property type="entry name" value="LRR_14"/>
    <property type="match status" value="1"/>
</dbReference>
<organism evidence="17 18">
    <name type="scientific">Rosa chinensis</name>
    <name type="common">China rose</name>
    <dbReference type="NCBI Taxonomy" id="74649"/>
    <lineage>
        <taxon>Eukaryota</taxon>
        <taxon>Viridiplantae</taxon>
        <taxon>Streptophyta</taxon>
        <taxon>Embryophyta</taxon>
        <taxon>Tracheophyta</taxon>
        <taxon>Spermatophyta</taxon>
        <taxon>Magnoliopsida</taxon>
        <taxon>eudicotyledons</taxon>
        <taxon>Gunneridae</taxon>
        <taxon>Pentapetalae</taxon>
        <taxon>rosids</taxon>
        <taxon>fabids</taxon>
        <taxon>Rosales</taxon>
        <taxon>Rosaceae</taxon>
        <taxon>Rosoideae</taxon>
        <taxon>Rosoideae incertae sedis</taxon>
        <taxon>Rosa</taxon>
    </lineage>
</organism>
<dbReference type="InterPro" id="IPR046956">
    <property type="entry name" value="RLP23-like"/>
</dbReference>
<keyword evidence="3" id="KW-1003">Cell membrane</keyword>
<dbReference type="InterPro" id="IPR003591">
    <property type="entry name" value="Leu-rich_rpt_typical-subtyp"/>
</dbReference>
<feature type="chain" id="PRO_5015105494" evidence="14">
    <location>
        <begin position="21"/>
        <end position="964"/>
    </location>
</feature>